<keyword evidence="3" id="KW-1185">Reference proteome</keyword>
<dbReference type="CDD" id="cd02028">
    <property type="entry name" value="UMPK_like"/>
    <property type="match status" value="1"/>
</dbReference>
<proteinExistence type="predicted"/>
<dbReference type="InParanoid" id="A0A397RQI8"/>
<dbReference type="PRINTS" id="PR00988">
    <property type="entry name" value="URIDINKINASE"/>
</dbReference>
<dbReference type="Gene3D" id="3.30.980.10">
    <property type="entry name" value="Threonyl-trna Synthetase, Chain A, domain 2"/>
    <property type="match status" value="1"/>
</dbReference>
<gene>
    <name evidence="2" type="ORF">EI71_01014</name>
</gene>
<dbReference type="Pfam" id="PF00485">
    <property type="entry name" value="PRK"/>
    <property type="match status" value="1"/>
</dbReference>
<dbReference type="InterPro" id="IPR006083">
    <property type="entry name" value="PRK/URK"/>
</dbReference>
<dbReference type="RefSeq" id="WP_162849784.1">
    <property type="nucleotide sequence ID" value="NZ_QXEV01000008.1"/>
</dbReference>
<dbReference type="AlphaFoldDB" id="A0A397RQI8"/>
<dbReference type="Gene3D" id="3.40.50.300">
    <property type="entry name" value="P-loop containing nucleotide triphosphate hydrolases"/>
    <property type="match status" value="1"/>
</dbReference>
<dbReference type="SUPFAM" id="SSF52540">
    <property type="entry name" value="P-loop containing nucleoside triphosphate hydrolases"/>
    <property type="match status" value="1"/>
</dbReference>
<dbReference type="Proteomes" id="UP000266506">
    <property type="component" value="Unassembled WGS sequence"/>
</dbReference>
<accession>A0A397RQI8</accession>
<organism evidence="2 3">
    <name type="scientific">Anaeroplasma bactoclasticum</name>
    <dbReference type="NCBI Taxonomy" id="2088"/>
    <lineage>
        <taxon>Bacteria</taxon>
        <taxon>Bacillati</taxon>
        <taxon>Mycoplasmatota</taxon>
        <taxon>Mollicutes</taxon>
        <taxon>Anaeroplasmatales</taxon>
        <taxon>Anaeroplasmataceae</taxon>
        <taxon>Anaeroplasma</taxon>
    </lineage>
</organism>
<dbReference type="InterPro" id="IPR027417">
    <property type="entry name" value="P-loop_NTPase"/>
</dbReference>
<reference evidence="2 3" key="1">
    <citation type="submission" date="2018-08" db="EMBL/GenBank/DDBJ databases">
        <title>Genomic Encyclopedia of Archaeal and Bacterial Type Strains, Phase II (KMG-II): from individual species to whole genera.</title>
        <authorList>
            <person name="Goeker M."/>
        </authorList>
    </citation>
    <scope>NUCLEOTIDE SEQUENCE [LARGE SCALE GENOMIC DNA]</scope>
    <source>
        <strain evidence="2 3">ATCC 27112</strain>
    </source>
</reference>
<dbReference type="PANTHER" id="PTHR10285">
    <property type="entry name" value="URIDINE KINASE"/>
    <property type="match status" value="1"/>
</dbReference>
<name>A0A397RQI8_9MOLU</name>
<dbReference type="EMBL" id="QXEV01000008">
    <property type="protein sequence ID" value="RIA75978.1"/>
    <property type="molecule type" value="Genomic_DNA"/>
</dbReference>
<feature type="domain" description="Phosphoribulokinase/uridine kinase" evidence="1">
    <location>
        <begin position="282"/>
        <end position="478"/>
    </location>
</feature>
<evidence type="ECO:0000259" key="1">
    <source>
        <dbReference type="Pfam" id="PF00485"/>
    </source>
</evidence>
<dbReference type="SUPFAM" id="SSF55186">
    <property type="entry name" value="ThrRS/AlaRS common domain"/>
    <property type="match status" value="1"/>
</dbReference>
<comment type="caution">
    <text evidence="2">The sequence shown here is derived from an EMBL/GenBank/DDBJ whole genome shotgun (WGS) entry which is preliminary data.</text>
</comment>
<evidence type="ECO:0000313" key="3">
    <source>
        <dbReference type="Proteomes" id="UP000266506"/>
    </source>
</evidence>
<sequence length="548" mass="63622">MKIKLNGEIKEISEPCRICELFDNKDHKYMAARVNNRLRELNYILPSDCDIELLDLTNSSVTRIYQATLRYVTAMAVKNIYPKARIHFNYSVSRSIFATVSGLGHAFLDKNFKEIKEEIERIIKEDYPISRHSLSIPEAEEYYKSIGAMDKVKILKYRKEKTVHVYECNGYKNYMFGYMLPSTGYLTQYRLKLYAPGFIMQYPRSECKGQIPEFKDEQVFRSALKEANIWANTAKSESIAQMNEIVESGKALEFINVCEARHNRQLSQLGHKIQENIDQIRLICVAGPSSSGKTTFTNRVRIELKSRGIEPLMISMDNFYNPIEMAPKDEYGNPDLEHIEALDLELFDDVIFRLIQGEEVALPTYDFKTRTRIFSEPIKIGHHQPILIEGIHGLNDRIAPSIPDDQKFKIYIAPLGQYKIDDHNPISISDIRLIRRMVRDHQFRGTGCEKTLATWASVRNGEFKWIYPYQNNADFVFNSELSYELCVLKTYAVPLLEEVPSDSPNFITANRLLKFLKYFEVITDKWIPCNSLIREFIGNSIFYTEDTK</sequence>
<keyword evidence="2" id="KW-0418">Kinase</keyword>
<protein>
    <submittedName>
        <fullName evidence="2">Uridine kinase</fullName>
    </submittedName>
</protein>
<dbReference type="GO" id="GO:0005524">
    <property type="term" value="F:ATP binding"/>
    <property type="evidence" value="ECO:0007669"/>
    <property type="project" value="InterPro"/>
</dbReference>
<dbReference type="InterPro" id="IPR018163">
    <property type="entry name" value="Thr/Ala-tRNA-synth_IIc_edit"/>
</dbReference>
<dbReference type="GO" id="GO:0016301">
    <property type="term" value="F:kinase activity"/>
    <property type="evidence" value="ECO:0007669"/>
    <property type="project" value="UniProtKB-KW"/>
</dbReference>
<evidence type="ECO:0000313" key="2">
    <source>
        <dbReference type="EMBL" id="RIA75978.1"/>
    </source>
</evidence>
<keyword evidence="2" id="KW-0808">Transferase</keyword>